<sequence>MRAHEGAFTDRESDFSTLCIADHGYRPPQVFIDAVLAVGLDVWVARRWPDVPFPRASDDAERMPD</sequence>
<evidence type="ECO:0000313" key="2">
    <source>
        <dbReference type="Proteomes" id="UP000037023"/>
    </source>
</evidence>
<dbReference type="Proteomes" id="UP000037023">
    <property type="component" value="Unassembled WGS sequence"/>
</dbReference>
<gene>
    <name evidence="1" type="ORF">ADK34_17635</name>
</gene>
<reference evidence="1 2" key="1">
    <citation type="submission" date="2015-06" db="EMBL/GenBank/DDBJ databases">
        <authorList>
            <person name="Hoefler B.C."/>
            <person name="Straight P.D."/>
        </authorList>
    </citation>
    <scope>NUCLEOTIDE SEQUENCE [LARGE SCALE GENOMIC DNA]</scope>
    <source>
        <strain evidence="1 2">NRRL 3427</strain>
    </source>
</reference>
<comment type="caution">
    <text evidence="1">The sequence shown here is derived from an EMBL/GenBank/DDBJ whole genome shotgun (WGS) entry which is preliminary data.</text>
</comment>
<accession>A0A0L8KIB8</accession>
<organism evidence="1 2">
    <name type="scientific">Streptomyces viridochromogenes</name>
    <dbReference type="NCBI Taxonomy" id="1938"/>
    <lineage>
        <taxon>Bacteria</taxon>
        <taxon>Bacillati</taxon>
        <taxon>Actinomycetota</taxon>
        <taxon>Actinomycetes</taxon>
        <taxon>Kitasatosporales</taxon>
        <taxon>Streptomycetaceae</taxon>
        <taxon>Streptomyces</taxon>
    </lineage>
</organism>
<evidence type="ECO:0000313" key="1">
    <source>
        <dbReference type="EMBL" id="KOG25678.1"/>
    </source>
</evidence>
<proteinExistence type="predicted"/>
<dbReference type="AlphaFoldDB" id="A0A0L8KIB8"/>
<dbReference type="EMBL" id="LGUP01000154">
    <property type="protein sequence ID" value="KOG25678.1"/>
    <property type="molecule type" value="Genomic_DNA"/>
</dbReference>
<dbReference type="PATRIC" id="fig|1938.6.peg.3811"/>
<name>A0A0L8KIB8_STRVR</name>
<protein>
    <submittedName>
        <fullName evidence="1">Uncharacterized protein</fullName>
    </submittedName>
</protein>